<dbReference type="OrthoDB" id="2789130at2759"/>
<dbReference type="OMA" id="IFACISP"/>
<protein>
    <submittedName>
        <fullName evidence="1">Uncharacterized protein</fullName>
    </submittedName>
</protein>
<reference evidence="1 2" key="1">
    <citation type="submission" date="2016-03" db="EMBL/GenBank/DDBJ databases">
        <title>Whole genome sequencing of Grifola frondosa 9006-11.</title>
        <authorList>
            <person name="Min B."/>
            <person name="Park H."/>
            <person name="Kim J.-G."/>
            <person name="Cho H."/>
            <person name="Oh Y.-L."/>
            <person name="Kong W.-S."/>
            <person name="Choi I.-G."/>
        </authorList>
    </citation>
    <scope>NUCLEOTIDE SEQUENCE [LARGE SCALE GENOMIC DNA]</scope>
    <source>
        <strain evidence="1 2">9006-11</strain>
    </source>
</reference>
<dbReference type="EMBL" id="LUGG01000007">
    <property type="protein sequence ID" value="OBZ72970.1"/>
    <property type="molecule type" value="Genomic_DNA"/>
</dbReference>
<comment type="caution">
    <text evidence="1">The sequence shown here is derived from an EMBL/GenBank/DDBJ whole genome shotgun (WGS) entry which is preliminary data.</text>
</comment>
<keyword evidence="2" id="KW-1185">Reference proteome</keyword>
<dbReference type="Pfam" id="PF18759">
    <property type="entry name" value="Plavaka"/>
    <property type="match status" value="1"/>
</dbReference>
<evidence type="ECO:0000313" key="1">
    <source>
        <dbReference type="EMBL" id="OBZ72970.1"/>
    </source>
</evidence>
<dbReference type="InterPro" id="IPR041078">
    <property type="entry name" value="Plavaka"/>
</dbReference>
<evidence type="ECO:0000313" key="2">
    <source>
        <dbReference type="Proteomes" id="UP000092993"/>
    </source>
</evidence>
<dbReference type="Proteomes" id="UP000092993">
    <property type="component" value="Unassembled WGS sequence"/>
</dbReference>
<accession>A0A1C7M7V0</accession>
<name>A0A1C7M7V0_GRIFR</name>
<dbReference type="STRING" id="5627.A0A1C7M7V0"/>
<gene>
    <name evidence="1" type="ORF">A0H81_07162</name>
</gene>
<proteinExistence type="predicted"/>
<organism evidence="1 2">
    <name type="scientific">Grifola frondosa</name>
    <name type="common">Maitake</name>
    <name type="synonym">Polyporus frondosus</name>
    <dbReference type="NCBI Taxonomy" id="5627"/>
    <lineage>
        <taxon>Eukaryota</taxon>
        <taxon>Fungi</taxon>
        <taxon>Dikarya</taxon>
        <taxon>Basidiomycota</taxon>
        <taxon>Agaricomycotina</taxon>
        <taxon>Agaricomycetes</taxon>
        <taxon>Polyporales</taxon>
        <taxon>Grifolaceae</taxon>
        <taxon>Grifola</taxon>
    </lineage>
</organism>
<sequence>MLEILAQRKQGKDPPEFAAQGLRPIYSPFWADLPHTDIFACISPDILHQLHKGVFKDHLLTWCSELLGEEEMDRRFKVMSPYPNLRHFKRGISLVSQWTGKEQKEMEKIFLGIVAGAIHPRAVKAVRALLDFIYYSQYQTHTDQTIQCMKSTWERLHEHKNIFIELGVRTHFNIPKFHSLLHYVDAIPLLGCLDGFNTETSERLHIDYAKSAY</sequence>
<dbReference type="AlphaFoldDB" id="A0A1C7M7V0"/>